<dbReference type="EMBL" id="JAGGMV010000011">
    <property type="protein sequence ID" value="MBP2202249.1"/>
    <property type="molecule type" value="Genomic_DNA"/>
</dbReference>
<dbReference type="InterPro" id="IPR036388">
    <property type="entry name" value="WH-like_DNA-bd_sf"/>
</dbReference>
<dbReference type="CDD" id="cd00090">
    <property type="entry name" value="HTH_ARSR"/>
    <property type="match status" value="1"/>
</dbReference>
<dbReference type="RefSeq" id="WP_209591758.1">
    <property type="nucleotide sequence ID" value="NZ_JAGGMU010000005.1"/>
</dbReference>
<keyword evidence="1" id="KW-0238">DNA-binding</keyword>
<evidence type="ECO:0000313" key="2">
    <source>
        <dbReference type="Proteomes" id="UP000740329"/>
    </source>
</evidence>
<organism evidence="1 2">
    <name type="scientific">Methanococcus voltae</name>
    <dbReference type="NCBI Taxonomy" id="2188"/>
    <lineage>
        <taxon>Archaea</taxon>
        <taxon>Methanobacteriati</taxon>
        <taxon>Methanobacteriota</taxon>
        <taxon>Methanomada group</taxon>
        <taxon>Methanococci</taxon>
        <taxon>Methanococcales</taxon>
        <taxon>Methanococcaceae</taxon>
        <taxon>Methanococcus</taxon>
    </lineage>
</organism>
<dbReference type="GO" id="GO:0003677">
    <property type="term" value="F:DNA binding"/>
    <property type="evidence" value="ECO:0007669"/>
    <property type="project" value="UniProtKB-KW"/>
</dbReference>
<dbReference type="Gene3D" id="1.10.10.10">
    <property type="entry name" value="Winged helix-like DNA-binding domain superfamily/Winged helix DNA-binding domain"/>
    <property type="match status" value="1"/>
</dbReference>
<dbReference type="OrthoDB" id="61586at2157"/>
<name>A0A8J7RQ69_METVO</name>
<dbReference type="Proteomes" id="UP000740329">
    <property type="component" value="Unassembled WGS sequence"/>
</dbReference>
<evidence type="ECO:0000313" key="1">
    <source>
        <dbReference type="EMBL" id="MBP2202249.1"/>
    </source>
</evidence>
<dbReference type="InterPro" id="IPR036390">
    <property type="entry name" value="WH_DNA-bd_sf"/>
</dbReference>
<accession>A0A8J7RQ69</accession>
<comment type="caution">
    <text evidence="1">The sequence shown here is derived from an EMBL/GenBank/DDBJ whole genome shotgun (WGS) entry which is preliminary data.</text>
</comment>
<sequence length="124" mass="14399">MILKSLSKSNMRKILEIIKEHEQIYFGELMDISEISKGALGRAIRELYELKIIGKKEVTGTYKFPRTYYYLTPIGKKAFEIFNLGDELDNEIMNFNVQVLENNGVIANKIENLEFSINNCEKKN</sequence>
<protein>
    <submittedName>
        <fullName evidence="1">DNA-binding HxlR family transcriptional regulator</fullName>
    </submittedName>
</protein>
<proteinExistence type="predicted"/>
<dbReference type="SUPFAM" id="SSF46785">
    <property type="entry name" value="Winged helix' DNA-binding domain"/>
    <property type="match status" value="1"/>
</dbReference>
<gene>
    <name evidence="1" type="ORF">J3E07_001690</name>
</gene>
<dbReference type="AlphaFoldDB" id="A0A8J7RQ69"/>
<dbReference type="InterPro" id="IPR011991">
    <property type="entry name" value="ArsR-like_HTH"/>
</dbReference>
<reference evidence="1" key="1">
    <citation type="submission" date="2021-03" db="EMBL/GenBank/DDBJ databases">
        <title>Genomic Encyclopedia of Type Strains, Phase IV (KMG-V): Genome sequencing to study the core and pangenomes of soil and plant-associated prokaryotes.</title>
        <authorList>
            <person name="Whitman W."/>
        </authorList>
    </citation>
    <scope>NUCLEOTIDE SEQUENCE</scope>
    <source>
        <strain evidence="1">C4</strain>
    </source>
</reference>